<keyword evidence="1" id="KW-1133">Transmembrane helix</keyword>
<feature type="transmembrane region" description="Helical" evidence="1">
    <location>
        <begin position="19"/>
        <end position="37"/>
    </location>
</feature>
<gene>
    <name evidence="2" type="ORF">UK23_10135</name>
</gene>
<dbReference type="Proteomes" id="UP000033393">
    <property type="component" value="Unassembled WGS sequence"/>
</dbReference>
<dbReference type="RefSeq" id="WP_045311154.1">
    <property type="nucleotide sequence ID" value="NZ_JYJG01000055.1"/>
</dbReference>
<comment type="caution">
    <text evidence="2">The sequence shown here is derived from an EMBL/GenBank/DDBJ whole genome shotgun (WGS) entry which is preliminary data.</text>
</comment>
<evidence type="ECO:0000313" key="2">
    <source>
        <dbReference type="EMBL" id="KJK50602.1"/>
    </source>
</evidence>
<dbReference type="EMBL" id="JYJG01000055">
    <property type="protein sequence ID" value="KJK50602.1"/>
    <property type="molecule type" value="Genomic_DNA"/>
</dbReference>
<dbReference type="PATRIC" id="fig|68170.10.peg.412"/>
<evidence type="ECO:0000256" key="1">
    <source>
        <dbReference type="SAM" id="Phobius"/>
    </source>
</evidence>
<sequence>MTTTEVVLTSRASALVQRIISGVSLAGALVGMVVLAFADEPWWAVVLGELGLLVSALICVAIWSAAGSEAKDTVALRATGTVAFAEVLESTREDDGDSCSHVLKLWVPVPGDGFEVRHRCHHYSGEQQVRVLVDPATRTWGALH</sequence>
<keyword evidence="1" id="KW-0812">Transmembrane</keyword>
<protein>
    <submittedName>
        <fullName evidence="2">Uncharacterized protein</fullName>
    </submittedName>
</protein>
<keyword evidence="3" id="KW-1185">Reference proteome</keyword>
<keyword evidence="1" id="KW-0472">Membrane</keyword>
<feature type="transmembrane region" description="Helical" evidence="1">
    <location>
        <begin position="43"/>
        <end position="63"/>
    </location>
</feature>
<evidence type="ECO:0000313" key="3">
    <source>
        <dbReference type="Proteomes" id="UP000033393"/>
    </source>
</evidence>
<proteinExistence type="predicted"/>
<name>A0A0F0H8F4_LENAE</name>
<dbReference type="OrthoDB" id="3692497at2"/>
<organism evidence="2 3">
    <name type="scientific">Lentzea aerocolonigenes</name>
    <name type="common">Lechevalieria aerocolonigenes</name>
    <name type="synonym">Saccharothrix aerocolonigenes</name>
    <dbReference type="NCBI Taxonomy" id="68170"/>
    <lineage>
        <taxon>Bacteria</taxon>
        <taxon>Bacillati</taxon>
        <taxon>Actinomycetota</taxon>
        <taxon>Actinomycetes</taxon>
        <taxon>Pseudonocardiales</taxon>
        <taxon>Pseudonocardiaceae</taxon>
        <taxon>Lentzea</taxon>
    </lineage>
</organism>
<accession>A0A0F0H8F4</accession>
<dbReference type="AlphaFoldDB" id="A0A0F0H8F4"/>
<reference evidence="2 3" key="1">
    <citation type="submission" date="2015-02" db="EMBL/GenBank/DDBJ databases">
        <authorList>
            <person name="Ju K.-S."/>
            <person name="Doroghazi J.R."/>
            <person name="Metcalf W."/>
        </authorList>
    </citation>
    <scope>NUCLEOTIDE SEQUENCE [LARGE SCALE GENOMIC DNA]</scope>
    <source>
        <strain evidence="2 3">NRRL B-16140</strain>
    </source>
</reference>